<dbReference type="PRINTS" id="PR00509">
    <property type="entry name" value="PGMPMM"/>
</dbReference>
<evidence type="ECO:0000259" key="11">
    <source>
        <dbReference type="Pfam" id="PF02879"/>
    </source>
</evidence>
<feature type="domain" description="Alpha-D-phosphohexomutase alpha/beta/alpha" evidence="11">
    <location>
        <begin position="222"/>
        <end position="322"/>
    </location>
</feature>
<dbReference type="SUPFAM" id="SSF53738">
    <property type="entry name" value="Phosphoglucomutase, first 3 domains"/>
    <property type="match status" value="3"/>
</dbReference>
<sequence length="562" mass="59369">MSLDTQQLLEQARTWAAIDPDTETKAQLESIIAQVEAGDQAATADLIDRFSGTLQFGTAGLRAELGAGPMRMNRVVVQRAAQGLANYATGRAQAEGWEKISAVVGFDARKNSDIFALDTAAIFTAAGIEVQLMPSALPTPVTAWATREYGAEIGVMVTASHNPPNDNGYKVYLGGSAVDPGARGAQIIPPYDGDIAAAIAAVQTPVLAADGWNILPETVADDYIARVIPLVETKERDLSIVLTPMHGVGGKTAETTLRKAGFTNVTLVPEQAEPDPNFSTVAFPNPEEPGALDLAIDLAEKIGADLIIANDPDADRAAFAVKRDGTWAMLRGDEAGAILATRVLASVENPAEATFANSIVSSRAAGAIARAAGVKHLETLTGFKWIARVQNLTFGYEEALGYCVDHSQVRDKDGISAALVMAAYAQELKDAGSSLPALLDELAAEHGLYATDQLSVRVSDLAEIPAMMKRLRTNAPTELAESPVTSVEDLTEGTETLPPTDGMRYYTEDSSRVIVRPSGTEPKLKCYLEVLVPVSSSVADARAIAATKLALLKEDMKAALGL</sequence>
<dbReference type="CDD" id="cd05799">
    <property type="entry name" value="PGM2"/>
    <property type="match status" value="1"/>
</dbReference>
<evidence type="ECO:0000256" key="8">
    <source>
        <dbReference type="SAM" id="MobiDB-lite"/>
    </source>
</evidence>
<dbReference type="PANTHER" id="PTHR45745">
    <property type="entry name" value="PHOSPHOMANNOMUTASE 45A"/>
    <property type="match status" value="1"/>
</dbReference>
<dbReference type="GO" id="GO:0005975">
    <property type="term" value="P:carbohydrate metabolic process"/>
    <property type="evidence" value="ECO:0007669"/>
    <property type="project" value="InterPro"/>
</dbReference>
<evidence type="ECO:0000256" key="3">
    <source>
        <dbReference type="ARBA" id="ARBA00022553"/>
    </source>
</evidence>
<keyword evidence="14" id="KW-1185">Reference proteome</keyword>
<evidence type="ECO:0000259" key="9">
    <source>
        <dbReference type="Pfam" id="PF00408"/>
    </source>
</evidence>
<dbReference type="RefSeq" id="WP_083093381.1">
    <property type="nucleotide sequence ID" value="NZ_LXWF01000043.1"/>
</dbReference>
<dbReference type="AlphaFoldDB" id="A0A1Y1RM07"/>
<dbReference type="Gene3D" id="3.30.310.50">
    <property type="entry name" value="Alpha-D-phosphohexomutase, C-terminal domain"/>
    <property type="match status" value="1"/>
</dbReference>
<dbReference type="Pfam" id="PF02879">
    <property type="entry name" value="PGM_PMM_II"/>
    <property type="match status" value="1"/>
</dbReference>
<organism evidence="13 14">
    <name type="scientific">Rothia nasimurium</name>
    <dbReference type="NCBI Taxonomy" id="85336"/>
    <lineage>
        <taxon>Bacteria</taxon>
        <taxon>Bacillati</taxon>
        <taxon>Actinomycetota</taxon>
        <taxon>Actinomycetes</taxon>
        <taxon>Micrococcales</taxon>
        <taxon>Micrococcaceae</taxon>
        <taxon>Rothia</taxon>
    </lineage>
</organism>
<keyword evidence="4 7" id="KW-0479">Metal-binding</keyword>
<reference evidence="13 14" key="1">
    <citation type="submission" date="2016-05" db="EMBL/GenBank/DDBJ databases">
        <title>Draft genome sequence of a porcine commensal Rothia nasimurium.</title>
        <authorList>
            <person name="Gaiser R.A."/>
            <person name="Van Baarlen P."/>
            <person name="Wells J.M."/>
        </authorList>
    </citation>
    <scope>NUCLEOTIDE SEQUENCE [LARGE SCALE GENOMIC DNA]</scope>
    <source>
        <strain evidence="13 14">PT-32</strain>
    </source>
</reference>
<dbReference type="PROSITE" id="PS00710">
    <property type="entry name" value="PGM_PMM"/>
    <property type="match status" value="1"/>
</dbReference>
<comment type="caution">
    <text evidence="13">The sequence shown here is derived from an EMBL/GenBank/DDBJ whole genome shotgun (WGS) entry which is preliminary data.</text>
</comment>
<feature type="domain" description="Alpha-D-phosphohexomutase C-terminal" evidence="9">
    <location>
        <begin position="457"/>
        <end position="529"/>
    </location>
</feature>
<gene>
    <name evidence="13" type="ORF">A7979_07025</name>
</gene>
<feature type="domain" description="Alpha-D-phosphohexomutase alpha/beta/alpha" evidence="10">
    <location>
        <begin position="55"/>
        <end position="175"/>
    </location>
</feature>
<dbReference type="Pfam" id="PF02878">
    <property type="entry name" value="PGM_PMM_I"/>
    <property type="match status" value="1"/>
</dbReference>
<evidence type="ECO:0000256" key="1">
    <source>
        <dbReference type="ARBA" id="ARBA00001946"/>
    </source>
</evidence>
<dbReference type="Proteomes" id="UP000192359">
    <property type="component" value="Unassembled WGS sequence"/>
</dbReference>
<dbReference type="SUPFAM" id="SSF55957">
    <property type="entry name" value="Phosphoglucomutase, C-terminal domain"/>
    <property type="match status" value="1"/>
</dbReference>
<keyword evidence="5 7" id="KW-0460">Magnesium</keyword>
<keyword evidence="3" id="KW-0597">Phosphoprotein</keyword>
<evidence type="ECO:0000313" key="13">
    <source>
        <dbReference type="EMBL" id="ORC15482.1"/>
    </source>
</evidence>
<dbReference type="GO" id="GO:0006166">
    <property type="term" value="P:purine ribonucleoside salvage"/>
    <property type="evidence" value="ECO:0007669"/>
    <property type="project" value="TreeGrafter"/>
</dbReference>
<dbReference type="GO" id="GO:0000287">
    <property type="term" value="F:magnesium ion binding"/>
    <property type="evidence" value="ECO:0007669"/>
    <property type="project" value="InterPro"/>
</dbReference>
<evidence type="ECO:0000259" key="10">
    <source>
        <dbReference type="Pfam" id="PF02878"/>
    </source>
</evidence>
<dbReference type="Pfam" id="PF02880">
    <property type="entry name" value="PGM_PMM_III"/>
    <property type="match status" value="1"/>
</dbReference>
<evidence type="ECO:0000259" key="12">
    <source>
        <dbReference type="Pfam" id="PF02880"/>
    </source>
</evidence>
<dbReference type="InterPro" id="IPR005844">
    <property type="entry name" value="A-D-PHexomutase_a/b/a-I"/>
</dbReference>
<dbReference type="InterPro" id="IPR016066">
    <property type="entry name" value="A-D-PHexomutase_CS"/>
</dbReference>
<evidence type="ECO:0000256" key="6">
    <source>
        <dbReference type="ARBA" id="ARBA00023235"/>
    </source>
</evidence>
<feature type="region of interest" description="Disordered" evidence="8">
    <location>
        <begin position="479"/>
        <end position="503"/>
    </location>
</feature>
<dbReference type="OrthoDB" id="9806956at2"/>
<comment type="similarity">
    <text evidence="2 7">Belongs to the phosphohexose mutase family.</text>
</comment>
<evidence type="ECO:0000256" key="2">
    <source>
        <dbReference type="ARBA" id="ARBA00010231"/>
    </source>
</evidence>
<evidence type="ECO:0000313" key="14">
    <source>
        <dbReference type="Proteomes" id="UP000192359"/>
    </source>
</evidence>
<feature type="domain" description="Alpha-D-phosphohexomutase alpha/beta/alpha" evidence="12">
    <location>
        <begin position="332"/>
        <end position="441"/>
    </location>
</feature>
<protein>
    <submittedName>
        <fullName evidence="13">Phosphomannomutase</fullName>
    </submittedName>
</protein>
<dbReference type="InterPro" id="IPR005845">
    <property type="entry name" value="A-D-PHexomutase_a/b/a-II"/>
</dbReference>
<proteinExistence type="inferred from homology"/>
<name>A0A1Y1RM07_9MICC</name>
<dbReference type="PANTHER" id="PTHR45745:SF1">
    <property type="entry name" value="PHOSPHOGLUCOMUTASE 2B-RELATED"/>
    <property type="match status" value="1"/>
</dbReference>
<comment type="cofactor">
    <cofactor evidence="1">
        <name>Mg(2+)</name>
        <dbReference type="ChEBI" id="CHEBI:18420"/>
    </cofactor>
</comment>
<evidence type="ECO:0000256" key="5">
    <source>
        <dbReference type="ARBA" id="ARBA00022842"/>
    </source>
</evidence>
<dbReference type="EMBL" id="LXWF01000043">
    <property type="protein sequence ID" value="ORC15482.1"/>
    <property type="molecule type" value="Genomic_DNA"/>
</dbReference>
<dbReference type="InterPro" id="IPR036900">
    <property type="entry name" value="A-D-PHexomutase_C_sf"/>
</dbReference>
<evidence type="ECO:0000256" key="4">
    <source>
        <dbReference type="ARBA" id="ARBA00022723"/>
    </source>
</evidence>
<dbReference type="GO" id="GO:0008973">
    <property type="term" value="F:phosphopentomutase activity"/>
    <property type="evidence" value="ECO:0007669"/>
    <property type="project" value="TreeGrafter"/>
</dbReference>
<dbReference type="Pfam" id="PF00408">
    <property type="entry name" value="PGM_PMM_IV"/>
    <property type="match status" value="1"/>
</dbReference>
<dbReference type="InterPro" id="IPR005841">
    <property type="entry name" value="Alpha-D-phosphohexomutase_SF"/>
</dbReference>
<dbReference type="Gene3D" id="3.40.120.10">
    <property type="entry name" value="Alpha-D-Glucose-1,6-Bisphosphate, subunit A, domain 3"/>
    <property type="match status" value="3"/>
</dbReference>
<dbReference type="InterPro" id="IPR005846">
    <property type="entry name" value="A-D-PHexomutase_a/b/a-III"/>
</dbReference>
<evidence type="ECO:0000256" key="7">
    <source>
        <dbReference type="RuleBase" id="RU004326"/>
    </source>
</evidence>
<accession>A0A1Y1RM07</accession>
<dbReference type="InterPro" id="IPR005843">
    <property type="entry name" value="A-D-PHexomutase_C"/>
</dbReference>
<keyword evidence="6" id="KW-0413">Isomerase</keyword>
<dbReference type="InterPro" id="IPR016055">
    <property type="entry name" value="A-D-PHexomutase_a/b/a-I/II/III"/>
</dbReference>